<keyword evidence="3" id="KW-1185">Reference proteome</keyword>
<keyword evidence="1" id="KW-0472">Membrane</keyword>
<name>A0A1Y1T284_9FLAO</name>
<keyword evidence="1" id="KW-0812">Transmembrane</keyword>
<evidence type="ECO:0000313" key="3">
    <source>
        <dbReference type="Proteomes" id="UP000192746"/>
    </source>
</evidence>
<dbReference type="RefSeq" id="WP_176218947.1">
    <property type="nucleotide sequence ID" value="NZ_ARYN01000010.1"/>
</dbReference>
<evidence type="ECO:0000256" key="1">
    <source>
        <dbReference type="SAM" id="Phobius"/>
    </source>
</evidence>
<comment type="caution">
    <text evidence="2">The sequence shown here is derived from an EMBL/GenBank/DDBJ whole genome shotgun (WGS) entry which is preliminary data.</text>
</comment>
<keyword evidence="1" id="KW-1133">Transmembrane helix</keyword>
<evidence type="ECO:0000313" key="2">
    <source>
        <dbReference type="EMBL" id="ORL45117.1"/>
    </source>
</evidence>
<evidence type="ECO:0008006" key="4">
    <source>
        <dbReference type="Google" id="ProtNLM"/>
    </source>
</evidence>
<organism evidence="2 3">
    <name type="scientific">Zunongwangia atlantica 22II14-10F7</name>
    <dbReference type="NCBI Taxonomy" id="1185767"/>
    <lineage>
        <taxon>Bacteria</taxon>
        <taxon>Pseudomonadati</taxon>
        <taxon>Bacteroidota</taxon>
        <taxon>Flavobacteriia</taxon>
        <taxon>Flavobacteriales</taxon>
        <taxon>Flavobacteriaceae</taxon>
        <taxon>Zunongwangia</taxon>
    </lineage>
</organism>
<protein>
    <recommendedName>
        <fullName evidence="4">FeoB-associated Cys-rich membrane protein</fullName>
    </recommendedName>
</protein>
<sequence>MELIQHILVFITFLTAVGYLITKFIWKPAFLKKKVDKEKACGMSDCGCSH</sequence>
<reference evidence="2 3" key="1">
    <citation type="submission" date="2013-04" db="EMBL/GenBank/DDBJ databases">
        <title>Zunongwangia sp. 22II14-10F7 Genome Sequencing.</title>
        <authorList>
            <person name="Lai Q."/>
            <person name="Shao Z."/>
        </authorList>
    </citation>
    <scope>NUCLEOTIDE SEQUENCE [LARGE SCALE GENOMIC DNA]</scope>
    <source>
        <strain evidence="2 3">22II14-10F7</strain>
    </source>
</reference>
<gene>
    <name evidence="2" type="ORF">IIF7_11717</name>
</gene>
<proteinExistence type="predicted"/>
<dbReference type="AlphaFoldDB" id="A0A1Y1T284"/>
<feature type="transmembrane region" description="Helical" evidence="1">
    <location>
        <begin position="6"/>
        <end position="26"/>
    </location>
</feature>
<accession>A0A1Y1T284</accession>
<dbReference type="EMBL" id="ARYN01000010">
    <property type="protein sequence ID" value="ORL45117.1"/>
    <property type="molecule type" value="Genomic_DNA"/>
</dbReference>
<dbReference type="STRING" id="1185767.IIF7_11717"/>
<dbReference type="Proteomes" id="UP000192746">
    <property type="component" value="Unassembled WGS sequence"/>
</dbReference>